<keyword evidence="2" id="KW-1185">Reference proteome</keyword>
<reference evidence="1 2" key="1">
    <citation type="journal article" date="2006" name="Int. J. Syst. Evol. Microbiol.">
        <title>Chryseobacterium piscium sp. nov., isolated from fish of the South Atlantic Ocean off South Africa.</title>
        <authorList>
            <person name="de Beer H."/>
            <person name="Hugo C.J."/>
            <person name="Jooste P.J."/>
            <person name="Vancanneyt M."/>
            <person name="Coenye T."/>
            <person name="Vandamme P."/>
        </authorList>
    </citation>
    <scope>NUCLEOTIDE SEQUENCE [LARGE SCALE GENOMIC DNA]</scope>
    <source>
        <strain evidence="1 2">CCUG 51923</strain>
    </source>
</reference>
<evidence type="ECO:0000313" key="2">
    <source>
        <dbReference type="Proteomes" id="UP000256512"/>
    </source>
</evidence>
<protein>
    <submittedName>
        <fullName evidence="1">RNA-binding protein</fullName>
    </submittedName>
</protein>
<evidence type="ECO:0000313" key="1">
    <source>
        <dbReference type="EMBL" id="REC54877.1"/>
    </source>
</evidence>
<sequence length="60" mass="6606">MDLSDLKDGVFCKVMAGTHKGKKGTVHDIRTSKSGEITITVKQDDGVRFKTLARSVEIQK</sequence>
<accession>A0A3D9BN53</accession>
<dbReference type="RefSeq" id="WP_115949838.1">
    <property type="nucleotide sequence ID" value="NZ_QNVS01000018.1"/>
</dbReference>
<dbReference type="EMBL" id="QNVS01000018">
    <property type="protein sequence ID" value="REC54877.1"/>
    <property type="molecule type" value="Genomic_DNA"/>
</dbReference>
<name>A0A3D9BN53_9FLAO</name>
<dbReference type="AlphaFoldDB" id="A0A3D9BN53"/>
<dbReference type="Proteomes" id="UP000256512">
    <property type="component" value="Unassembled WGS sequence"/>
</dbReference>
<organism evidence="1 2">
    <name type="scientific">Chryseobacterium piscium</name>
    <dbReference type="NCBI Taxonomy" id="333702"/>
    <lineage>
        <taxon>Bacteria</taxon>
        <taxon>Pseudomonadati</taxon>
        <taxon>Bacteroidota</taxon>
        <taxon>Flavobacteriia</taxon>
        <taxon>Flavobacteriales</taxon>
        <taxon>Weeksellaceae</taxon>
        <taxon>Chryseobacterium group</taxon>
        <taxon>Chryseobacterium</taxon>
    </lineage>
</organism>
<comment type="caution">
    <text evidence="1">The sequence shown here is derived from an EMBL/GenBank/DDBJ whole genome shotgun (WGS) entry which is preliminary data.</text>
</comment>
<gene>
    <name evidence="1" type="ORF">DRF62_07915</name>
</gene>
<proteinExistence type="predicted"/>